<dbReference type="GO" id="GO:0004497">
    <property type="term" value="F:monooxygenase activity"/>
    <property type="evidence" value="ECO:0007669"/>
    <property type="project" value="UniProtKB-KW"/>
</dbReference>
<evidence type="ECO:0000313" key="4">
    <source>
        <dbReference type="Proteomes" id="UP000638848"/>
    </source>
</evidence>
<dbReference type="GO" id="GO:0016705">
    <property type="term" value="F:oxidoreductase activity, acting on paired donors, with incorporation or reduction of molecular oxygen"/>
    <property type="evidence" value="ECO:0007669"/>
    <property type="project" value="InterPro"/>
</dbReference>
<keyword evidence="2 3" id="KW-0503">Monooxygenase</keyword>
<organism evidence="3 4">
    <name type="scientific">Kocuria dechangensis</name>
    <dbReference type="NCBI Taxonomy" id="1176249"/>
    <lineage>
        <taxon>Bacteria</taxon>
        <taxon>Bacillati</taxon>
        <taxon>Actinomycetota</taxon>
        <taxon>Actinomycetes</taxon>
        <taxon>Micrococcales</taxon>
        <taxon>Micrococcaceae</taxon>
        <taxon>Kocuria</taxon>
    </lineage>
</organism>
<gene>
    <name evidence="3" type="ORF">GCM10011374_07230</name>
</gene>
<dbReference type="Proteomes" id="UP000638848">
    <property type="component" value="Unassembled WGS sequence"/>
</dbReference>
<dbReference type="AlphaFoldDB" id="A0A917GI71"/>
<sequence>MTQQETQTRTQDDWNPTTVEDYPAVYARLREDAPLAYTSDYDGFYGFMRYKDVQKGARDWKTYKSGQPFVEFPEFMKSIPIQTNPPEHTFFRKFLQQYFTPARVQMLVPDIEQLVAKSLDPLVARGGGDLITGFGTIVPQQVLARFLRLQEDAWETMAASLAEADSVRHDLEKHREVNKRLWNPTVESLIEDRRRNPQDPEVDVMTGVLELRPEGRAITQEEAVAIGVQIFSAGADTTTAAIGSIVHWLGRRPEVQAQLRADPALIPAAVEEVLRLAPPLHHTGRHATKDVEAYGRTIPAGTKVGLNVYAANRDPEKFEDAEQFRIDRSTNPHLTFGHGPHQCMGAPIARAELRIMLEQILTKTGGFELAAEPESNGRPLRTGWSHAPVRFVRR</sequence>
<reference evidence="3" key="2">
    <citation type="submission" date="2020-09" db="EMBL/GenBank/DDBJ databases">
        <authorList>
            <person name="Sun Q."/>
            <person name="Zhou Y."/>
        </authorList>
    </citation>
    <scope>NUCLEOTIDE SEQUENCE</scope>
    <source>
        <strain evidence="3">CGMCC 1.12187</strain>
    </source>
</reference>
<keyword evidence="2" id="KW-0408">Iron</keyword>
<dbReference type="EMBL" id="BMEQ01000002">
    <property type="protein sequence ID" value="GGG47378.1"/>
    <property type="molecule type" value="Genomic_DNA"/>
</dbReference>
<dbReference type="PROSITE" id="PS00086">
    <property type="entry name" value="CYTOCHROME_P450"/>
    <property type="match status" value="1"/>
</dbReference>
<dbReference type="RefSeq" id="WP_188534446.1">
    <property type="nucleotide sequence ID" value="NZ_BMEQ01000002.1"/>
</dbReference>
<evidence type="ECO:0000256" key="2">
    <source>
        <dbReference type="RuleBase" id="RU000461"/>
    </source>
</evidence>
<dbReference type="Pfam" id="PF00067">
    <property type="entry name" value="p450"/>
    <property type="match status" value="1"/>
</dbReference>
<dbReference type="GO" id="GO:0020037">
    <property type="term" value="F:heme binding"/>
    <property type="evidence" value="ECO:0007669"/>
    <property type="project" value="InterPro"/>
</dbReference>
<keyword evidence="2" id="KW-0349">Heme</keyword>
<dbReference type="GO" id="GO:0005506">
    <property type="term" value="F:iron ion binding"/>
    <property type="evidence" value="ECO:0007669"/>
    <property type="project" value="InterPro"/>
</dbReference>
<protein>
    <submittedName>
        <fullName evidence="3">Cytochrome P450 monooxygenase</fullName>
    </submittedName>
</protein>
<dbReference type="InterPro" id="IPR002397">
    <property type="entry name" value="Cyt_P450_B"/>
</dbReference>
<keyword evidence="2" id="KW-0479">Metal-binding</keyword>
<name>A0A917GI71_9MICC</name>
<proteinExistence type="inferred from homology"/>
<keyword evidence="2" id="KW-0560">Oxidoreductase</keyword>
<dbReference type="PANTHER" id="PTHR46696">
    <property type="entry name" value="P450, PUTATIVE (EUROFUNG)-RELATED"/>
    <property type="match status" value="1"/>
</dbReference>
<comment type="caution">
    <text evidence="3">The sequence shown here is derived from an EMBL/GenBank/DDBJ whole genome shotgun (WGS) entry which is preliminary data.</text>
</comment>
<reference evidence="3" key="1">
    <citation type="journal article" date="2014" name="Int. J. Syst. Evol. Microbiol.">
        <title>Complete genome sequence of Corynebacterium casei LMG S-19264T (=DSM 44701T), isolated from a smear-ripened cheese.</title>
        <authorList>
            <consortium name="US DOE Joint Genome Institute (JGI-PGF)"/>
            <person name="Walter F."/>
            <person name="Albersmeier A."/>
            <person name="Kalinowski J."/>
            <person name="Ruckert C."/>
        </authorList>
    </citation>
    <scope>NUCLEOTIDE SEQUENCE</scope>
    <source>
        <strain evidence="3">CGMCC 1.12187</strain>
    </source>
</reference>
<dbReference type="InterPro" id="IPR001128">
    <property type="entry name" value="Cyt_P450"/>
</dbReference>
<dbReference type="SUPFAM" id="SSF48264">
    <property type="entry name" value="Cytochrome P450"/>
    <property type="match status" value="1"/>
</dbReference>
<accession>A0A917GI71</accession>
<dbReference type="PRINTS" id="PR00385">
    <property type="entry name" value="P450"/>
</dbReference>
<dbReference type="Gene3D" id="1.10.630.10">
    <property type="entry name" value="Cytochrome P450"/>
    <property type="match status" value="1"/>
</dbReference>
<comment type="similarity">
    <text evidence="1 2">Belongs to the cytochrome P450 family.</text>
</comment>
<dbReference type="InterPro" id="IPR036396">
    <property type="entry name" value="Cyt_P450_sf"/>
</dbReference>
<dbReference type="PRINTS" id="PR00359">
    <property type="entry name" value="BP450"/>
</dbReference>
<keyword evidence="4" id="KW-1185">Reference proteome</keyword>
<evidence type="ECO:0000256" key="1">
    <source>
        <dbReference type="ARBA" id="ARBA00010617"/>
    </source>
</evidence>
<dbReference type="PANTHER" id="PTHR46696:SF6">
    <property type="entry name" value="P450, PUTATIVE (EUROFUNG)-RELATED"/>
    <property type="match status" value="1"/>
</dbReference>
<evidence type="ECO:0000313" key="3">
    <source>
        <dbReference type="EMBL" id="GGG47378.1"/>
    </source>
</evidence>
<dbReference type="InterPro" id="IPR017972">
    <property type="entry name" value="Cyt_P450_CS"/>
</dbReference>